<dbReference type="AlphaFoldDB" id="A0A7J6X9E0"/>
<dbReference type="Proteomes" id="UP000554482">
    <property type="component" value="Unassembled WGS sequence"/>
</dbReference>
<comment type="caution">
    <text evidence="2">The sequence shown here is derived from an EMBL/GenBank/DDBJ whole genome shotgun (WGS) entry which is preliminary data.</text>
</comment>
<feature type="compositionally biased region" description="Basic and acidic residues" evidence="1">
    <location>
        <begin position="136"/>
        <end position="145"/>
    </location>
</feature>
<sequence length="181" mass="20240">MGNDNGGNQIPFSNKFVILEPEMELEEGLQGQEEVGMDQVPDIEIVLDTPLSQALVVALDNHEDELISAPQVEDDIQQYEKENEFFLENQADSEEEIESVEEDKEPEYFKDHLSPKCIVMEAKRAARGKGVVVNTNKREAKKGDTQKVSAKRSLIPSPNLRMTKARQKGLGKEGLSKSVAR</sequence>
<evidence type="ECO:0000256" key="1">
    <source>
        <dbReference type="SAM" id="MobiDB-lite"/>
    </source>
</evidence>
<organism evidence="2 3">
    <name type="scientific">Thalictrum thalictroides</name>
    <name type="common">Rue-anemone</name>
    <name type="synonym">Anemone thalictroides</name>
    <dbReference type="NCBI Taxonomy" id="46969"/>
    <lineage>
        <taxon>Eukaryota</taxon>
        <taxon>Viridiplantae</taxon>
        <taxon>Streptophyta</taxon>
        <taxon>Embryophyta</taxon>
        <taxon>Tracheophyta</taxon>
        <taxon>Spermatophyta</taxon>
        <taxon>Magnoliopsida</taxon>
        <taxon>Ranunculales</taxon>
        <taxon>Ranunculaceae</taxon>
        <taxon>Thalictroideae</taxon>
        <taxon>Thalictrum</taxon>
    </lineage>
</organism>
<proteinExistence type="predicted"/>
<feature type="region of interest" description="Disordered" evidence="1">
    <location>
        <begin position="88"/>
        <end position="108"/>
    </location>
</feature>
<protein>
    <submittedName>
        <fullName evidence="2">Uncharacterized protein</fullName>
    </submittedName>
</protein>
<evidence type="ECO:0000313" key="2">
    <source>
        <dbReference type="EMBL" id="KAF5206073.1"/>
    </source>
</evidence>
<evidence type="ECO:0000313" key="3">
    <source>
        <dbReference type="Proteomes" id="UP000554482"/>
    </source>
</evidence>
<dbReference type="EMBL" id="JABWDY010003235">
    <property type="protein sequence ID" value="KAF5206073.1"/>
    <property type="molecule type" value="Genomic_DNA"/>
</dbReference>
<feature type="compositionally biased region" description="Acidic residues" evidence="1">
    <location>
        <begin position="91"/>
        <end position="105"/>
    </location>
</feature>
<reference evidence="2 3" key="1">
    <citation type="submission" date="2020-06" db="EMBL/GenBank/DDBJ databases">
        <title>Transcriptomic and genomic resources for Thalictrum thalictroides and T. hernandezii: Facilitating candidate gene discovery in an emerging model plant lineage.</title>
        <authorList>
            <person name="Arias T."/>
            <person name="Riano-Pachon D.M."/>
            <person name="Di Stilio V.S."/>
        </authorList>
    </citation>
    <scope>NUCLEOTIDE SEQUENCE [LARGE SCALE GENOMIC DNA]</scope>
    <source>
        <strain evidence="3">cv. WT478/WT964</strain>
        <tissue evidence="2">Leaves</tissue>
    </source>
</reference>
<keyword evidence="3" id="KW-1185">Reference proteome</keyword>
<name>A0A7J6X9E0_THATH</name>
<feature type="region of interest" description="Disordered" evidence="1">
    <location>
        <begin position="129"/>
        <end position="181"/>
    </location>
</feature>
<gene>
    <name evidence="2" type="ORF">FRX31_004338</name>
</gene>
<accession>A0A7J6X9E0</accession>